<evidence type="ECO:0000256" key="1">
    <source>
        <dbReference type="ARBA" id="ARBA00023157"/>
    </source>
</evidence>
<gene>
    <name evidence="3" type="primary">Ervv2_2</name>
    <name evidence="3" type="ORF">BURBIS_R15287</name>
</gene>
<protein>
    <submittedName>
        <fullName evidence="3">ERVV2 protein</fullName>
    </submittedName>
</protein>
<keyword evidence="2" id="KW-0472">Membrane</keyword>
<dbReference type="PANTHER" id="PTHR10424">
    <property type="entry name" value="VIRAL ENVELOPE PROTEIN"/>
    <property type="match status" value="1"/>
</dbReference>
<reference evidence="3 4" key="1">
    <citation type="submission" date="2019-09" db="EMBL/GenBank/DDBJ databases">
        <title>Bird 10,000 Genomes (B10K) Project - Family phase.</title>
        <authorList>
            <person name="Zhang G."/>
        </authorList>
    </citation>
    <scope>NUCLEOTIDE SEQUENCE [LARGE SCALE GENOMIC DNA]</scope>
    <source>
        <strain evidence="3">B10K-DU-001-64</strain>
        <tissue evidence="3">Muscle</tissue>
    </source>
</reference>
<dbReference type="EMBL" id="VYXH01008358">
    <property type="protein sequence ID" value="NWQ93820.1"/>
    <property type="molecule type" value="Genomic_DNA"/>
</dbReference>
<evidence type="ECO:0000313" key="4">
    <source>
        <dbReference type="Proteomes" id="UP000574691"/>
    </source>
</evidence>
<keyword evidence="2" id="KW-0812">Transmembrane</keyword>
<feature type="non-terminal residue" evidence="3">
    <location>
        <position position="1"/>
    </location>
</feature>
<comment type="caution">
    <text evidence="3">The sequence shown here is derived from an EMBL/GenBank/DDBJ whole genome shotgun (WGS) entry which is preliminary data.</text>
</comment>
<sequence length="124" mass="14300">TAKEGGVCMIINTSCCAYINKDKQIEADLNTLWEKTQVSHDVSLDDTSLGFQDLWDKLTSWLPNSGWLKQLFVGLITLMVLGIFVCISHKCFLWCCQNSAETYSEWKRNKVRHQVEKGKYFTRT</sequence>
<dbReference type="Gene3D" id="1.10.287.210">
    <property type="match status" value="1"/>
</dbReference>
<dbReference type="InterPro" id="IPR018154">
    <property type="entry name" value="TLV/ENV_coat_polyprotein"/>
</dbReference>
<keyword evidence="4" id="KW-1185">Reference proteome</keyword>
<proteinExistence type="predicted"/>
<evidence type="ECO:0000256" key="2">
    <source>
        <dbReference type="SAM" id="Phobius"/>
    </source>
</evidence>
<name>A0A7K4T7U4_9CHAR</name>
<evidence type="ECO:0000313" key="3">
    <source>
        <dbReference type="EMBL" id="NWQ93820.1"/>
    </source>
</evidence>
<keyword evidence="1" id="KW-1015">Disulfide bond</keyword>
<dbReference type="SUPFAM" id="SSF58069">
    <property type="entry name" value="Virus ectodomain"/>
    <property type="match status" value="1"/>
</dbReference>
<organism evidence="3 4">
    <name type="scientific">Burhinus bistriatus</name>
    <dbReference type="NCBI Taxonomy" id="240201"/>
    <lineage>
        <taxon>Eukaryota</taxon>
        <taxon>Metazoa</taxon>
        <taxon>Chordata</taxon>
        <taxon>Craniata</taxon>
        <taxon>Vertebrata</taxon>
        <taxon>Euteleostomi</taxon>
        <taxon>Archelosauria</taxon>
        <taxon>Archosauria</taxon>
        <taxon>Dinosauria</taxon>
        <taxon>Saurischia</taxon>
        <taxon>Theropoda</taxon>
        <taxon>Coelurosauria</taxon>
        <taxon>Aves</taxon>
        <taxon>Neognathae</taxon>
        <taxon>Neoaves</taxon>
        <taxon>Charadriiformes</taxon>
        <taxon>Burhinidae</taxon>
        <taxon>Burhinus</taxon>
    </lineage>
</organism>
<dbReference type="AlphaFoldDB" id="A0A7K4T7U4"/>
<feature type="transmembrane region" description="Helical" evidence="2">
    <location>
        <begin position="67"/>
        <end position="87"/>
    </location>
</feature>
<feature type="non-terminal residue" evidence="3">
    <location>
        <position position="124"/>
    </location>
</feature>
<keyword evidence="2" id="KW-1133">Transmembrane helix</keyword>
<accession>A0A7K4T7U4</accession>
<dbReference type="PANTHER" id="PTHR10424:SF73">
    <property type="entry name" value="ENDOGENOUS RETROVIRUS GROUP FC1 ENV POLYPROTEIN-RELATED"/>
    <property type="match status" value="1"/>
</dbReference>
<dbReference type="Proteomes" id="UP000574691">
    <property type="component" value="Unassembled WGS sequence"/>
</dbReference>